<dbReference type="RefSeq" id="WP_344080830.1">
    <property type="nucleotide sequence ID" value="NZ_BAAAPO010000008.1"/>
</dbReference>
<feature type="transmembrane region" description="Helical" evidence="5">
    <location>
        <begin position="6"/>
        <end position="23"/>
    </location>
</feature>
<dbReference type="Proteomes" id="UP001499938">
    <property type="component" value="Unassembled WGS sequence"/>
</dbReference>
<feature type="transmembrane region" description="Helical" evidence="5">
    <location>
        <begin position="58"/>
        <end position="80"/>
    </location>
</feature>
<dbReference type="PANTHER" id="PTHR22550">
    <property type="entry name" value="SPORE GERMINATION PROTEIN"/>
    <property type="match status" value="1"/>
</dbReference>
<dbReference type="Pfam" id="PF13519">
    <property type="entry name" value="VWA_2"/>
    <property type="match status" value="1"/>
</dbReference>
<evidence type="ECO:0000259" key="6">
    <source>
        <dbReference type="PROSITE" id="PS50234"/>
    </source>
</evidence>
<dbReference type="InterPro" id="IPR050768">
    <property type="entry name" value="UPF0353/GerABKA_families"/>
</dbReference>
<keyword evidence="2 5" id="KW-0812">Transmembrane</keyword>
<dbReference type="EMBL" id="BAAAPO010000008">
    <property type="protein sequence ID" value="GAA1782582.1"/>
    <property type="molecule type" value="Genomic_DNA"/>
</dbReference>
<keyword evidence="3 5" id="KW-1133">Transmembrane helix</keyword>
<organism evidence="7 8">
    <name type="scientific">Nostocoides veronense</name>
    <dbReference type="NCBI Taxonomy" id="330836"/>
    <lineage>
        <taxon>Bacteria</taxon>
        <taxon>Bacillati</taxon>
        <taxon>Actinomycetota</taxon>
        <taxon>Actinomycetes</taxon>
        <taxon>Micrococcales</taxon>
        <taxon>Intrasporangiaceae</taxon>
        <taxon>Nostocoides</taxon>
    </lineage>
</organism>
<evidence type="ECO:0000313" key="8">
    <source>
        <dbReference type="Proteomes" id="UP001499938"/>
    </source>
</evidence>
<dbReference type="Gene3D" id="3.40.50.410">
    <property type="entry name" value="von Willebrand factor, type A domain"/>
    <property type="match status" value="1"/>
</dbReference>
<dbReference type="InterPro" id="IPR036465">
    <property type="entry name" value="vWFA_dom_sf"/>
</dbReference>
<keyword evidence="8" id="KW-1185">Reference proteome</keyword>
<reference evidence="8" key="1">
    <citation type="journal article" date="2019" name="Int. J. Syst. Evol. Microbiol.">
        <title>The Global Catalogue of Microorganisms (GCM) 10K type strain sequencing project: providing services to taxonomists for standard genome sequencing and annotation.</title>
        <authorList>
            <consortium name="The Broad Institute Genomics Platform"/>
            <consortium name="The Broad Institute Genome Sequencing Center for Infectious Disease"/>
            <person name="Wu L."/>
            <person name="Ma J."/>
        </authorList>
    </citation>
    <scope>NUCLEOTIDE SEQUENCE [LARGE SCALE GENOMIC DNA]</scope>
    <source>
        <strain evidence="8">JCM 15592</strain>
    </source>
</reference>
<evidence type="ECO:0000256" key="2">
    <source>
        <dbReference type="ARBA" id="ARBA00022692"/>
    </source>
</evidence>
<comment type="caution">
    <text evidence="7">The sequence shown here is derived from an EMBL/GenBank/DDBJ whole genome shotgun (WGS) entry which is preliminary data.</text>
</comment>
<feature type="transmembrane region" description="Helical" evidence="5">
    <location>
        <begin position="301"/>
        <end position="322"/>
    </location>
</feature>
<evidence type="ECO:0000256" key="4">
    <source>
        <dbReference type="ARBA" id="ARBA00023136"/>
    </source>
</evidence>
<keyword evidence="1" id="KW-1003">Cell membrane</keyword>
<name>A0ABP4XGZ4_9MICO</name>
<feature type="domain" description="VWFA" evidence="6">
    <location>
        <begin position="86"/>
        <end position="288"/>
    </location>
</feature>
<dbReference type="PROSITE" id="PS50234">
    <property type="entry name" value="VWFA"/>
    <property type="match status" value="1"/>
</dbReference>
<evidence type="ECO:0000256" key="3">
    <source>
        <dbReference type="ARBA" id="ARBA00022989"/>
    </source>
</evidence>
<dbReference type="InterPro" id="IPR002035">
    <property type="entry name" value="VWF_A"/>
</dbReference>
<evidence type="ECO:0000313" key="7">
    <source>
        <dbReference type="EMBL" id="GAA1782582.1"/>
    </source>
</evidence>
<dbReference type="SUPFAM" id="SSF53300">
    <property type="entry name" value="vWA-like"/>
    <property type="match status" value="1"/>
</dbReference>
<dbReference type="SMART" id="SM00327">
    <property type="entry name" value="VWA"/>
    <property type="match status" value="1"/>
</dbReference>
<accession>A0ABP4XGZ4</accession>
<evidence type="ECO:0000256" key="5">
    <source>
        <dbReference type="SAM" id="Phobius"/>
    </source>
</evidence>
<keyword evidence="4 5" id="KW-0472">Membrane</keyword>
<gene>
    <name evidence="7" type="ORF">GCM10009811_05050</name>
</gene>
<dbReference type="PANTHER" id="PTHR22550:SF5">
    <property type="entry name" value="LEUCINE ZIPPER PROTEIN 4"/>
    <property type="match status" value="1"/>
</dbReference>
<proteinExistence type="predicted"/>
<sequence>MTFGIPWALLALLVLPVLVWVYRSAWRRARAGRESLARTGLRPAGDAASGRGQHGAPALLLASLALLIVASAAPASTLTITKPEGTVMLAFDVSNSMLAEDVKPHRLTAAKAAAKAFIAKQPASVRIGLVAFSDTGIVTQPPSDDPVMVSQAVDRMTARGGTSLGSGIFAALQAISGGKLQADPETLAKDPDSIDIGYYGSGRIVLLSDGQDSSRVDPLAMARLASVAGVRIDTVGLGTAQGASVTINGVTQQTQLDSRRLTDIADATNGAYHEASDAAGLTAIYQNIKLTDTSRRELTGLAPYFMIAGLLLAAAAAGVSLARTGRVISA</sequence>
<evidence type="ECO:0000256" key="1">
    <source>
        <dbReference type="ARBA" id="ARBA00022475"/>
    </source>
</evidence>
<protein>
    <submittedName>
        <fullName evidence="7">VWA domain-containing protein</fullName>
    </submittedName>
</protein>